<evidence type="ECO:0000256" key="1">
    <source>
        <dbReference type="PROSITE-ProRule" id="PRU00047"/>
    </source>
</evidence>
<dbReference type="GO" id="GO:0008270">
    <property type="term" value="F:zinc ion binding"/>
    <property type="evidence" value="ECO:0007669"/>
    <property type="project" value="UniProtKB-KW"/>
</dbReference>
<dbReference type="GeneID" id="90074985"/>
<accession>A0AAV5QRT6</accession>
<keyword evidence="1" id="KW-0862">Zinc</keyword>
<name>A0AAV5QRT6_9ASCO</name>
<keyword evidence="4" id="KW-1185">Reference proteome</keyword>
<dbReference type="RefSeq" id="XP_064854006.1">
    <property type="nucleotide sequence ID" value="XM_064997934.1"/>
</dbReference>
<dbReference type="Gene3D" id="4.10.60.10">
    <property type="entry name" value="Zinc finger, CCHC-type"/>
    <property type="match status" value="1"/>
</dbReference>
<feature type="domain" description="CCHC-type" evidence="2">
    <location>
        <begin position="135"/>
        <end position="148"/>
    </location>
</feature>
<keyword evidence="1" id="KW-0863">Zinc-finger</keyword>
<dbReference type="SUPFAM" id="SSF57756">
    <property type="entry name" value="Retrovirus zinc finger-like domains"/>
    <property type="match status" value="1"/>
</dbReference>
<protein>
    <recommendedName>
        <fullName evidence="2">CCHC-type domain-containing protein</fullName>
    </recommendedName>
</protein>
<dbReference type="AlphaFoldDB" id="A0AAV5QRT6"/>
<evidence type="ECO:0000313" key="4">
    <source>
        <dbReference type="Proteomes" id="UP001360560"/>
    </source>
</evidence>
<dbReference type="EMBL" id="BTFZ01000011">
    <property type="protein sequence ID" value="GMM37010.1"/>
    <property type="molecule type" value="Genomic_DNA"/>
</dbReference>
<organism evidence="3 4">
    <name type="scientific">Saccharomycopsis crataegensis</name>
    <dbReference type="NCBI Taxonomy" id="43959"/>
    <lineage>
        <taxon>Eukaryota</taxon>
        <taxon>Fungi</taxon>
        <taxon>Dikarya</taxon>
        <taxon>Ascomycota</taxon>
        <taxon>Saccharomycotina</taxon>
        <taxon>Saccharomycetes</taxon>
        <taxon>Saccharomycopsidaceae</taxon>
        <taxon>Saccharomycopsis</taxon>
    </lineage>
</organism>
<dbReference type="InterPro" id="IPR001878">
    <property type="entry name" value="Znf_CCHC"/>
</dbReference>
<sequence>MMRCFYIRTHEPKNPRILAQDVFNSLHVTVHTNFDQFGAVIDDIKQLCAYAGKNIPSDRDMLDQIISKFGKNPYNTLESRELYRILQGATTVENLIELGVHHKNSATFCIESYDPAKITQHVKAQQKKRKGKQYCFNCGKQGHYKAQCYALRNM</sequence>
<evidence type="ECO:0000259" key="2">
    <source>
        <dbReference type="PROSITE" id="PS50158"/>
    </source>
</evidence>
<dbReference type="InterPro" id="IPR036875">
    <property type="entry name" value="Znf_CCHC_sf"/>
</dbReference>
<comment type="caution">
    <text evidence="3">The sequence shown here is derived from an EMBL/GenBank/DDBJ whole genome shotgun (WGS) entry which is preliminary data.</text>
</comment>
<proteinExistence type="predicted"/>
<reference evidence="3 4" key="1">
    <citation type="journal article" date="2023" name="Elife">
        <title>Identification of key yeast species and microbe-microbe interactions impacting larval growth of Drosophila in the wild.</title>
        <authorList>
            <person name="Mure A."/>
            <person name="Sugiura Y."/>
            <person name="Maeda R."/>
            <person name="Honda K."/>
            <person name="Sakurai N."/>
            <person name="Takahashi Y."/>
            <person name="Watada M."/>
            <person name="Katoh T."/>
            <person name="Gotoh A."/>
            <person name="Gotoh Y."/>
            <person name="Taniguchi I."/>
            <person name="Nakamura K."/>
            <person name="Hayashi T."/>
            <person name="Katayama T."/>
            <person name="Uemura T."/>
            <person name="Hattori Y."/>
        </authorList>
    </citation>
    <scope>NUCLEOTIDE SEQUENCE [LARGE SCALE GENOMIC DNA]</scope>
    <source>
        <strain evidence="3 4">SC-9</strain>
    </source>
</reference>
<gene>
    <name evidence="3" type="ORF">DASC09_043350</name>
</gene>
<dbReference type="Proteomes" id="UP001360560">
    <property type="component" value="Unassembled WGS sequence"/>
</dbReference>
<keyword evidence="1" id="KW-0479">Metal-binding</keyword>
<evidence type="ECO:0000313" key="3">
    <source>
        <dbReference type="EMBL" id="GMM37010.1"/>
    </source>
</evidence>
<dbReference type="GO" id="GO:0003676">
    <property type="term" value="F:nucleic acid binding"/>
    <property type="evidence" value="ECO:0007669"/>
    <property type="project" value="InterPro"/>
</dbReference>
<dbReference type="PROSITE" id="PS50158">
    <property type="entry name" value="ZF_CCHC"/>
    <property type="match status" value="1"/>
</dbReference>